<keyword evidence="3" id="KW-0547">Nucleotide-binding</keyword>
<gene>
    <name evidence="7" type="ORF">HY834_07000</name>
</gene>
<proteinExistence type="inferred from homology"/>
<keyword evidence="5" id="KW-0067">ATP-binding</keyword>
<evidence type="ECO:0000313" key="7">
    <source>
        <dbReference type="EMBL" id="MBI4921481.1"/>
    </source>
</evidence>
<dbReference type="Proteomes" id="UP000782610">
    <property type="component" value="Unassembled WGS sequence"/>
</dbReference>
<dbReference type="Gene3D" id="3.90.1200.10">
    <property type="match status" value="1"/>
</dbReference>
<feature type="domain" description="Aminoglycoside phosphotransferase" evidence="6">
    <location>
        <begin position="14"/>
        <end position="225"/>
    </location>
</feature>
<comment type="caution">
    <text evidence="7">The sequence shown here is derived from an EMBL/GenBank/DDBJ whole genome shotgun (WGS) entry which is preliminary data.</text>
</comment>
<sequence length="326" mass="35185">MLDRSGLREAIVEVLPLTGGVSSDIVRVVLADGSSVCAKRALPRLKVASVWEAPLERNHFEAAWLRLAGGIVPGLAPKVLDEDQAHGVALLEFLPPDDFLLWKADLLRGRFDPRIAPAVASALARIHAATWDNAEVATAFATDDMFDALRLSPYLRTLAERTPDLSVQILAVVERTAATRMALVHGDVSPKNILVSRRDAHPVLLDAECAWYGDPAFDAAFCMNHLLLKAVHVPIIREQLLGAAMDFFQVWSGGLPASRGDIEARVAALLPCLMLARVDGKSPVEYLGEPGKAIVRAAARPLIANSPASIDDLVAGIRRSLSNQRV</sequence>
<keyword evidence="2" id="KW-0808">Transferase</keyword>
<dbReference type="PANTHER" id="PTHR34273">
    <property type="entry name" value="METHYLTHIORIBOSE KINASE"/>
    <property type="match status" value="1"/>
</dbReference>
<name>A0A933L0W4_9HYPH</name>
<evidence type="ECO:0000256" key="3">
    <source>
        <dbReference type="ARBA" id="ARBA00022741"/>
    </source>
</evidence>
<evidence type="ECO:0000313" key="8">
    <source>
        <dbReference type="Proteomes" id="UP000782610"/>
    </source>
</evidence>
<dbReference type="PANTHER" id="PTHR34273:SF2">
    <property type="entry name" value="METHYLTHIORIBOSE KINASE"/>
    <property type="match status" value="1"/>
</dbReference>
<evidence type="ECO:0000259" key="6">
    <source>
        <dbReference type="Pfam" id="PF01636"/>
    </source>
</evidence>
<reference evidence="7" key="1">
    <citation type="submission" date="2020-07" db="EMBL/GenBank/DDBJ databases">
        <title>Huge and variable diversity of episymbiotic CPR bacteria and DPANN archaea in groundwater ecosystems.</title>
        <authorList>
            <person name="He C.Y."/>
            <person name="Keren R."/>
            <person name="Whittaker M."/>
            <person name="Farag I.F."/>
            <person name="Doudna J."/>
            <person name="Cate J.H.D."/>
            <person name="Banfield J.F."/>
        </authorList>
    </citation>
    <scope>NUCLEOTIDE SEQUENCE</scope>
    <source>
        <strain evidence="7">NC_groundwater_1586_Pr3_B-0.1um_66_15</strain>
    </source>
</reference>
<organism evidence="7 8">
    <name type="scientific">Devosia nanyangense</name>
    <dbReference type="NCBI Taxonomy" id="1228055"/>
    <lineage>
        <taxon>Bacteria</taxon>
        <taxon>Pseudomonadati</taxon>
        <taxon>Pseudomonadota</taxon>
        <taxon>Alphaproteobacteria</taxon>
        <taxon>Hyphomicrobiales</taxon>
        <taxon>Devosiaceae</taxon>
        <taxon>Devosia</taxon>
    </lineage>
</organism>
<evidence type="ECO:0000256" key="5">
    <source>
        <dbReference type="ARBA" id="ARBA00022840"/>
    </source>
</evidence>
<comment type="similarity">
    <text evidence="1">Belongs to the methylthioribose kinase family.</text>
</comment>
<evidence type="ECO:0000256" key="1">
    <source>
        <dbReference type="ARBA" id="ARBA00010165"/>
    </source>
</evidence>
<evidence type="ECO:0000256" key="2">
    <source>
        <dbReference type="ARBA" id="ARBA00022679"/>
    </source>
</evidence>
<dbReference type="AlphaFoldDB" id="A0A933L0W4"/>
<dbReference type="Gene3D" id="3.30.200.20">
    <property type="entry name" value="Phosphorylase Kinase, domain 1"/>
    <property type="match status" value="1"/>
</dbReference>
<dbReference type="EMBL" id="JACRAF010000020">
    <property type="protein sequence ID" value="MBI4921481.1"/>
    <property type="molecule type" value="Genomic_DNA"/>
</dbReference>
<dbReference type="GO" id="GO:0005524">
    <property type="term" value="F:ATP binding"/>
    <property type="evidence" value="ECO:0007669"/>
    <property type="project" value="UniProtKB-KW"/>
</dbReference>
<accession>A0A933L0W4</accession>
<evidence type="ECO:0000256" key="4">
    <source>
        <dbReference type="ARBA" id="ARBA00022777"/>
    </source>
</evidence>
<keyword evidence="4" id="KW-0418">Kinase</keyword>
<dbReference type="GO" id="GO:0016301">
    <property type="term" value="F:kinase activity"/>
    <property type="evidence" value="ECO:0007669"/>
    <property type="project" value="UniProtKB-KW"/>
</dbReference>
<dbReference type="InterPro" id="IPR002575">
    <property type="entry name" value="Aminoglycoside_PTrfase"/>
</dbReference>
<protein>
    <submittedName>
        <fullName evidence="7">Phosphotransferase</fullName>
    </submittedName>
</protein>
<dbReference type="SUPFAM" id="SSF56112">
    <property type="entry name" value="Protein kinase-like (PK-like)"/>
    <property type="match status" value="1"/>
</dbReference>
<dbReference type="Pfam" id="PF01636">
    <property type="entry name" value="APH"/>
    <property type="match status" value="1"/>
</dbReference>
<dbReference type="InterPro" id="IPR011009">
    <property type="entry name" value="Kinase-like_dom_sf"/>
</dbReference>